<evidence type="ECO:0000313" key="3">
    <source>
        <dbReference type="EMBL" id="MCL6293830.1"/>
    </source>
</evidence>
<evidence type="ECO:0000313" key="4">
    <source>
        <dbReference type="Proteomes" id="UP001165381"/>
    </source>
</evidence>
<reference evidence="3" key="1">
    <citation type="submission" date="2022-05" db="EMBL/GenBank/DDBJ databases">
        <authorList>
            <person name="Park J.-S."/>
        </authorList>
    </citation>
    <scope>NUCLEOTIDE SEQUENCE</scope>
    <source>
        <strain evidence="3">2012CJ34-3</strain>
    </source>
</reference>
<dbReference type="RefSeq" id="WP_249971878.1">
    <property type="nucleotide sequence ID" value="NZ_JAMFLZ010000001.1"/>
</dbReference>
<feature type="region of interest" description="Disordered" evidence="1">
    <location>
        <begin position="66"/>
        <end position="115"/>
    </location>
</feature>
<dbReference type="Proteomes" id="UP001165381">
    <property type="component" value="Unassembled WGS sequence"/>
</dbReference>
<protein>
    <submittedName>
        <fullName evidence="3">Uncharacterized protein</fullName>
    </submittedName>
</protein>
<gene>
    <name evidence="3" type="ORF">M3P09_02420</name>
</gene>
<comment type="caution">
    <text evidence="3">The sequence shown here is derived from an EMBL/GenBank/DDBJ whole genome shotgun (WGS) entry which is preliminary data.</text>
</comment>
<dbReference type="EMBL" id="JAMFLZ010000001">
    <property type="protein sequence ID" value="MCL6293830.1"/>
    <property type="molecule type" value="Genomic_DNA"/>
</dbReference>
<keyword evidence="2" id="KW-0732">Signal</keyword>
<evidence type="ECO:0000256" key="1">
    <source>
        <dbReference type="SAM" id="MobiDB-lite"/>
    </source>
</evidence>
<feature type="chain" id="PRO_5046900028" evidence="2">
    <location>
        <begin position="20"/>
        <end position="159"/>
    </location>
</feature>
<organism evidence="3 4">
    <name type="scientific">Jejuia spongiicola</name>
    <dbReference type="NCBI Taxonomy" id="2942207"/>
    <lineage>
        <taxon>Bacteria</taxon>
        <taxon>Pseudomonadati</taxon>
        <taxon>Bacteroidota</taxon>
        <taxon>Flavobacteriia</taxon>
        <taxon>Flavobacteriales</taxon>
        <taxon>Flavobacteriaceae</taxon>
        <taxon>Jejuia</taxon>
    </lineage>
</organism>
<feature type="compositionally biased region" description="Basic residues" evidence="1">
    <location>
        <begin position="69"/>
        <end position="90"/>
    </location>
</feature>
<name>A0ABT0QCX5_9FLAO</name>
<keyword evidence="4" id="KW-1185">Reference proteome</keyword>
<accession>A0ABT0QCX5</accession>
<proteinExistence type="predicted"/>
<sequence length="159" mass="18683">MMKFWIVILFLSFSFIINAQEVNFNGNTYTVKGESILNDGADVTNTLTKKEQEQIMLAFNKKKELDKASKKKQKRLKKAEKGQKTAKKRQNKAEKALKRKQKAQSNFDKSVKKHRQAIEKYQKLKKKGKLSPEDEAKWLKKIEKYKKAHIKAENRLKRV</sequence>
<feature type="signal peptide" evidence="2">
    <location>
        <begin position="1"/>
        <end position="19"/>
    </location>
</feature>
<evidence type="ECO:0000256" key="2">
    <source>
        <dbReference type="SAM" id="SignalP"/>
    </source>
</evidence>